<dbReference type="InterPro" id="IPR058748">
    <property type="entry name" value="PglY_5th"/>
</dbReference>
<proteinExistence type="predicted"/>
<protein>
    <recommendedName>
        <fullName evidence="6">Phage resistance protein</fullName>
    </recommendedName>
</protein>
<evidence type="ECO:0000313" key="5">
    <source>
        <dbReference type="Proteomes" id="UP000021816"/>
    </source>
</evidence>
<evidence type="ECO:0000259" key="3">
    <source>
        <dbReference type="Pfam" id="PF26382"/>
    </source>
</evidence>
<accession>A0A011PPP7</accession>
<name>A0A011PPP7_9PROT</name>
<evidence type="ECO:0000313" key="4">
    <source>
        <dbReference type="EMBL" id="EXI78850.1"/>
    </source>
</evidence>
<evidence type="ECO:0000259" key="2">
    <source>
        <dbReference type="Pfam" id="PF26381"/>
    </source>
</evidence>
<dbReference type="InterPro" id="IPR058747">
    <property type="entry name" value="PglY_C"/>
</dbReference>
<feature type="compositionally biased region" description="Pro residues" evidence="1">
    <location>
        <begin position="1151"/>
        <end position="1186"/>
    </location>
</feature>
<dbReference type="Proteomes" id="UP000021816">
    <property type="component" value="Unassembled WGS sequence"/>
</dbReference>
<sequence length="1234" mass="136140">MPLLKDLITIPERVHQGDFVLKLAEGVAHAEATLGDYVVTPQLNACFNDALNFIKQSVQGGTSKAAYLHGSFGSGKSHFMAVLNLLLDNNVLARSMPELADVVAQHNGWTQGRKFLLVPYHMIGARSMESAILGGYAEFVRKRHPEAPIPGFYLSERLFEDAVRMRDRLGDEAFFRDLNARSDAGDGGDSGWGELGGGWDAASFEAAMLEPPSGDDRVRLVGDLISCYFTAIADVAESRGEAFVPLDDGLSIMSRHAKALGYDAVILFLDELILWLASRAADVSFVSSEGTKLVKLVEAGNADRPIPLVSFVARQRDLRELVGENLAGSLQLQFSDVLRHWEARFHRITLEDRNLPAIAEKRLLKPLSEAARQTLGNAFDEFQKVRPEVWNTLLTETSDKEMFRKVYPFSPALVQTLIAVSEALQRERTALKLMLQLLVDRREDLELGQIIPVGDLFDVIADGDEPFSEAMRIHFDNAKRLYRQKLLPHLERQHGVTWENIRIGDADPARARALRNDARLIKTLLLSALVPEVDSLKALTAQRLAALNHGTIRSPIPGRETQDVLRKCKEWAADIGEIKVTDDTNSLISIQVTGVDIEPIVRGPAASNDNPGNRRKRVRQMLFEQLGVTDTNDLFATYTVLWRGTKREVEVLFENVRELLDEKLRGRPGTWTMVIDFPFDDPKFTPADDLARLANYRGADTQTLVWMPSFFSDRAQHDLGRLVVLDYILTGERFNELAAHLALVDRGPAQALLRNLRDQLQQRVLQYLEVAYGIAGDSRDAVVNPLAPEDQFRSLDHTLTPLPPVGANLKSAFEALLDQLFRHQFPAHPVFDAEVKPAALKKVWPELERAIGSADGRVPVGDRVLRQLIRSLADPVQLGKTGESHFVLGDHWRSHFLREQAKEGAAITVAKLRKWLDQPLAMGLPAEAQNLIILSFAGQTNRSFVRGNVPYMPSIDQMPDDLELREQTLPEAGDWEAACKRAAALFGLTIPTSRNAGNVARLAEEVQARAREAREAISSLVKTLNEKSALFPAAGDKHRLQTARSAQALLAGLLSAETAAVVTTLAGAPIETSEVAMRQTLAKARELDEAVRTGAWDIFEAMKTLTDERQAAAQAIVAKVRETLAADEHAIGLKAALDEQRIKAVRLLTVAPPPPTPPTPPGPETPPLPPTTPTPIPPGQPVPKPPVIVQESAAADLESTQALALLEDLHARLDSDTDLRLSISWRLEKPGSSK</sequence>
<dbReference type="PATRIC" id="fig|1454003.3.peg.2822"/>
<dbReference type="AlphaFoldDB" id="A0A011PPP7"/>
<dbReference type="Pfam" id="PF26382">
    <property type="entry name" value="BREX_PglY_6th"/>
    <property type="match status" value="1"/>
</dbReference>
<feature type="domain" description="ATPase PglY 5th" evidence="2">
    <location>
        <begin position="839"/>
        <end position="937"/>
    </location>
</feature>
<dbReference type="EMBL" id="JEMX01000064">
    <property type="protein sequence ID" value="EXI78850.1"/>
    <property type="molecule type" value="Genomic_DNA"/>
</dbReference>
<gene>
    <name evidence="4" type="ORF">AW10_02765</name>
</gene>
<feature type="domain" description="ATPase PglY C-terminal" evidence="3">
    <location>
        <begin position="979"/>
        <end position="1153"/>
    </location>
</feature>
<dbReference type="Pfam" id="PF26381">
    <property type="entry name" value="BREX_PglY_5th"/>
    <property type="match status" value="1"/>
</dbReference>
<comment type="caution">
    <text evidence="4">The sequence shown here is derived from an EMBL/GenBank/DDBJ whole genome shotgun (WGS) entry which is preliminary data.</text>
</comment>
<organism evidence="4 5">
    <name type="scientific">Candidatus Accumulibacter appositus</name>
    <dbReference type="NCBI Taxonomy" id="1454003"/>
    <lineage>
        <taxon>Bacteria</taxon>
        <taxon>Pseudomonadati</taxon>
        <taxon>Pseudomonadota</taxon>
        <taxon>Betaproteobacteria</taxon>
        <taxon>Candidatus Accumulibacter</taxon>
    </lineage>
</organism>
<dbReference type="STRING" id="1454003.AW10_02765"/>
<reference evidence="4 5" key="1">
    <citation type="submission" date="2014-02" db="EMBL/GenBank/DDBJ databases">
        <title>Expanding our view of genomic diversity in Candidatus Accumulibacter clades.</title>
        <authorList>
            <person name="Skennerton C.T."/>
            <person name="Barr J.J."/>
            <person name="Slater F.R."/>
            <person name="Bond P.L."/>
            <person name="Tyson G.W."/>
        </authorList>
    </citation>
    <scope>NUCLEOTIDE SEQUENCE [LARGE SCALE GENOMIC DNA]</scope>
    <source>
        <strain evidence="5">BA-92</strain>
    </source>
</reference>
<evidence type="ECO:0008006" key="6">
    <source>
        <dbReference type="Google" id="ProtNLM"/>
    </source>
</evidence>
<evidence type="ECO:0000256" key="1">
    <source>
        <dbReference type="SAM" id="MobiDB-lite"/>
    </source>
</evidence>
<feature type="region of interest" description="Disordered" evidence="1">
    <location>
        <begin position="1150"/>
        <end position="1186"/>
    </location>
</feature>